<evidence type="ECO:0000313" key="1">
    <source>
        <dbReference type="EMBL" id="GAI42456.1"/>
    </source>
</evidence>
<name>X1PIZ6_9ZZZZ</name>
<dbReference type="Gene3D" id="3.10.25.10">
    <property type="entry name" value="Formyl transferase, C-terminal domain"/>
    <property type="match status" value="1"/>
</dbReference>
<gene>
    <name evidence="1" type="ORF">S06H3_41063</name>
</gene>
<accession>X1PIZ6</accession>
<sequence>VTIAMAEVVETSNPTGLPAGTLDENLRVICAEDALKIIKIKPAGRSLMDFTAFVNGSQTRPGDLFMKIDNSNASP</sequence>
<feature type="non-terminal residue" evidence="1">
    <location>
        <position position="1"/>
    </location>
</feature>
<dbReference type="EMBL" id="BARV01025259">
    <property type="protein sequence ID" value="GAI42456.1"/>
    <property type="molecule type" value="Genomic_DNA"/>
</dbReference>
<proteinExistence type="predicted"/>
<organism evidence="1">
    <name type="scientific">marine sediment metagenome</name>
    <dbReference type="NCBI Taxonomy" id="412755"/>
    <lineage>
        <taxon>unclassified sequences</taxon>
        <taxon>metagenomes</taxon>
        <taxon>ecological metagenomes</taxon>
    </lineage>
</organism>
<dbReference type="InterPro" id="IPR037022">
    <property type="entry name" value="Formyl_trans_C_sf"/>
</dbReference>
<reference evidence="1" key="1">
    <citation type="journal article" date="2014" name="Front. Microbiol.">
        <title>High frequency of phylogenetically diverse reductive dehalogenase-homologous genes in deep subseafloor sedimentary metagenomes.</title>
        <authorList>
            <person name="Kawai M."/>
            <person name="Futagami T."/>
            <person name="Toyoda A."/>
            <person name="Takaki Y."/>
            <person name="Nishi S."/>
            <person name="Hori S."/>
            <person name="Arai W."/>
            <person name="Tsubouchi T."/>
            <person name="Morono Y."/>
            <person name="Uchiyama I."/>
            <person name="Ito T."/>
            <person name="Fujiyama A."/>
            <person name="Inagaki F."/>
            <person name="Takami H."/>
        </authorList>
    </citation>
    <scope>NUCLEOTIDE SEQUENCE</scope>
    <source>
        <strain evidence="1">Expedition CK06-06</strain>
    </source>
</reference>
<dbReference type="InterPro" id="IPR011034">
    <property type="entry name" value="Formyl_transferase-like_C_sf"/>
</dbReference>
<dbReference type="AlphaFoldDB" id="X1PIZ6"/>
<comment type="caution">
    <text evidence="1">The sequence shown here is derived from an EMBL/GenBank/DDBJ whole genome shotgun (WGS) entry which is preliminary data.</text>
</comment>
<dbReference type="SUPFAM" id="SSF50486">
    <property type="entry name" value="FMT C-terminal domain-like"/>
    <property type="match status" value="1"/>
</dbReference>
<protein>
    <submittedName>
        <fullName evidence="1">Uncharacterized protein</fullName>
    </submittedName>
</protein>
<dbReference type="GO" id="GO:0003824">
    <property type="term" value="F:catalytic activity"/>
    <property type="evidence" value="ECO:0007669"/>
    <property type="project" value="InterPro"/>
</dbReference>